<evidence type="ECO:0008006" key="4">
    <source>
        <dbReference type="Google" id="ProtNLM"/>
    </source>
</evidence>
<proteinExistence type="predicted"/>
<keyword evidence="1" id="KW-1133">Transmembrane helix</keyword>
<feature type="transmembrane region" description="Helical" evidence="1">
    <location>
        <begin position="90"/>
        <end position="111"/>
    </location>
</feature>
<dbReference type="EMBL" id="BAAAOF010000005">
    <property type="protein sequence ID" value="GAA1933597.1"/>
    <property type="molecule type" value="Genomic_DNA"/>
</dbReference>
<accession>A0ABP5B6Q7</accession>
<protein>
    <recommendedName>
        <fullName evidence="4">Transporter</fullName>
    </recommendedName>
</protein>
<evidence type="ECO:0000313" key="2">
    <source>
        <dbReference type="EMBL" id="GAA1933597.1"/>
    </source>
</evidence>
<comment type="caution">
    <text evidence="2">The sequence shown here is derived from an EMBL/GenBank/DDBJ whole genome shotgun (WGS) entry which is preliminary data.</text>
</comment>
<organism evidence="2 3">
    <name type="scientific">Microbacterium aoyamense</name>
    <dbReference type="NCBI Taxonomy" id="344166"/>
    <lineage>
        <taxon>Bacteria</taxon>
        <taxon>Bacillati</taxon>
        <taxon>Actinomycetota</taxon>
        <taxon>Actinomycetes</taxon>
        <taxon>Micrococcales</taxon>
        <taxon>Microbacteriaceae</taxon>
        <taxon>Microbacterium</taxon>
    </lineage>
</organism>
<feature type="transmembrane region" description="Helical" evidence="1">
    <location>
        <begin position="147"/>
        <end position="166"/>
    </location>
</feature>
<feature type="transmembrane region" description="Helical" evidence="1">
    <location>
        <begin position="20"/>
        <end position="41"/>
    </location>
</feature>
<name>A0ABP5B6Q7_9MICO</name>
<keyword evidence="1" id="KW-0472">Membrane</keyword>
<dbReference type="Proteomes" id="UP001501343">
    <property type="component" value="Unassembled WGS sequence"/>
</dbReference>
<evidence type="ECO:0000313" key="3">
    <source>
        <dbReference type="Proteomes" id="UP001501343"/>
    </source>
</evidence>
<evidence type="ECO:0000256" key="1">
    <source>
        <dbReference type="SAM" id="Phobius"/>
    </source>
</evidence>
<reference evidence="3" key="1">
    <citation type="journal article" date="2019" name="Int. J. Syst. Evol. Microbiol.">
        <title>The Global Catalogue of Microorganisms (GCM) 10K type strain sequencing project: providing services to taxonomists for standard genome sequencing and annotation.</title>
        <authorList>
            <consortium name="The Broad Institute Genomics Platform"/>
            <consortium name="The Broad Institute Genome Sequencing Center for Infectious Disease"/>
            <person name="Wu L."/>
            <person name="Ma J."/>
        </authorList>
    </citation>
    <scope>NUCLEOTIDE SEQUENCE [LARGE SCALE GENOMIC DNA]</scope>
    <source>
        <strain evidence="3">JCM 14900</strain>
    </source>
</reference>
<keyword evidence="3" id="KW-1185">Reference proteome</keyword>
<keyword evidence="1" id="KW-0812">Transmembrane</keyword>
<sequence length="201" mass="21470">MLALMDDARHSAARKLSNRYISLFVVWAVAWAIGFGILYITTGAGAFDVVPTVVGWTVFAALIIGAIIWSTIVGISAAGDGIRGPSQLQGMLYGLSWTITMFMAWLLIAGLQRNGLEGDLLQLVYPGVYVFLVGVLYLSGGAVFRAVPMYVLGGILIVVACVATFFGYPTHYLVYATVGPAAMLVVAALMAWGPRRMRIGS</sequence>
<feature type="transmembrane region" description="Helical" evidence="1">
    <location>
        <begin position="123"/>
        <end position="140"/>
    </location>
</feature>
<feature type="transmembrane region" description="Helical" evidence="1">
    <location>
        <begin position="172"/>
        <end position="192"/>
    </location>
</feature>
<feature type="transmembrane region" description="Helical" evidence="1">
    <location>
        <begin position="53"/>
        <end position="78"/>
    </location>
</feature>
<gene>
    <name evidence="2" type="ORF">GCM10009775_26910</name>
</gene>